<sequence>MNTIGARSSYVRKVDVTNVSLSGIVQFGDHSDYTPVLRALAVQRETDHAKKDRVYFEAYPIFSRKLPDLCDYPFFHSQTDDSQVESYTVNHNPYITVDCISTLGVGASSLLQIGNGCRVAAESRIKHIRQFAGASPFTRLRPVQPGVNTFPR</sequence>
<evidence type="ECO:0000313" key="1">
    <source>
        <dbReference type="EMBL" id="MBJ6364274.1"/>
    </source>
</evidence>
<organism evidence="1 2">
    <name type="scientific">Paenibacillus roseus</name>
    <dbReference type="NCBI Taxonomy" id="2798579"/>
    <lineage>
        <taxon>Bacteria</taxon>
        <taxon>Bacillati</taxon>
        <taxon>Bacillota</taxon>
        <taxon>Bacilli</taxon>
        <taxon>Bacillales</taxon>
        <taxon>Paenibacillaceae</taxon>
        <taxon>Paenibacillus</taxon>
    </lineage>
</organism>
<accession>A0A934J6N8</accession>
<dbReference type="EMBL" id="JAELUP010000117">
    <property type="protein sequence ID" value="MBJ6364274.1"/>
    <property type="molecule type" value="Genomic_DNA"/>
</dbReference>
<dbReference type="AlphaFoldDB" id="A0A934J6N8"/>
<dbReference type="InterPro" id="IPR024496">
    <property type="entry name" value="Spore_germ_GerPE"/>
</dbReference>
<gene>
    <name evidence="1" type="ORF">JFN88_23940</name>
</gene>
<keyword evidence="2" id="KW-1185">Reference proteome</keyword>
<name>A0A934J6N8_9BACL</name>
<dbReference type="RefSeq" id="WP_199021866.1">
    <property type="nucleotide sequence ID" value="NZ_JAELUP010000117.1"/>
</dbReference>
<reference evidence="1" key="1">
    <citation type="submission" date="2020-12" db="EMBL/GenBank/DDBJ databases">
        <authorList>
            <person name="Huq M.A."/>
        </authorList>
    </citation>
    <scope>NUCLEOTIDE SEQUENCE</scope>
    <source>
        <strain evidence="1">MAHUQ-46</strain>
    </source>
</reference>
<dbReference type="Proteomes" id="UP000640274">
    <property type="component" value="Unassembled WGS sequence"/>
</dbReference>
<evidence type="ECO:0000313" key="2">
    <source>
        <dbReference type="Proteomes" id="UP000640274"/>
    </source>
</evidence>
<dbReference type="Pfam" id="PF10970">
    <property type="entry name" value="GerPE"/>
    <property type="match status" value="1"/>
</dbReference>
<protein>
    <submittedName>
        <fullName evidence="1">Spore germination protein GerPE</fullName>
    </submittedName>
</protein>
<proteinExistence type="predicted"/>
<comment type="caution">
    <text evidence="1">The sequence shown here is derived from an EMBL/GenBank/DDBJ whole genome shotgun (WGS) entry which is preliminary data.</text>
</comment>